<feature type="compositionally biased region" description="Basic residues" evidence="1">
    <location>
        <begin position="61"/>
        <end position="71"/>
    </location>
</feature>
<proteinExistence type="predicted"/>
<evidence type="ECO:0000313" key="3">
    <source>
        <dbReference type="EMBL" id="ALG81931.1"/>
    </source>
</evidence>
<dbReference type="KEGG" id="hsf:HLASA_1035"/>
<gene>
    <name evidence="2" type="primary">pfpI</name>
    <name evidence="3" type="ORF">HLASA_1035</name>
    <name evidence="2" type="ORF">HLASF_1046</name>
</gene>
<dbReference type="EMBL" id="CP008874">
    <property type="protein sequence ID" value="AKH97535.1"/>
    <property type="molecule type" value="Genomic_DNA"/>
</dbReference>
<name>A0A0F7PBK0_9EURY</name>
<accession>A0A0F7PBK0</accession>
<feature type="compositionally biased region" description="Low complexity" evidence="1">
    <location>
        <begin position="1"/>
        <end position="11"/>
    </location>
</feature>
<dbReference type="STRING" id="1604004.HLASA_1035"/>
<protein>
    <submittedName>
        <fullName evidence="2">Protease</fullName>
    </submittedName>
</protein>
<dbReference type="KEGG" id="hsu:HLASF_1046"/>
<evidence type="ECO:0000313" key="4">
    <source>
        <dbReference type="Proteomes" id="UP000060390"/>
    </source>
</evidence>
<keyword evidence="2" id="KW-0645">Protease</keyword>
<feature type="compositionally biased region" description="Low complexity" evidence="1">
    <location>
        <begin position="89"/>
        <end position="100"/>
    </location>
</feature>
<feature type="region of interest" description="Disordered" evidence="1">
    <location>
        <begin position="1"/>
        <end position="124"/>
    </location>
</feature>
<feature type="compositionally biased region" description="Basic residues" evidence="1">
    <location>
        <begin position="111"/>
        <end position="124"/>
    </location>
</feature>
<reference evidence="4" key="2">
    <citation type="submission" date="2015-05" db="EMBL/GenBank/DDBJ databases">
        <title>Complete genome sequence of Halanaeroarchaeum sulfurireducens type strain M27-SA2, a sulfate-reducer haloarchaeon from marine anoxic lake Medee.</title>
        <authorList>
            <person name="Messina E."/>
            <person name="Kublanov I.V."/>
            <person name="Toshchakov S."/>
            <person name="Arcadi E."/>
            <person name="La Spada G."/>
            <person name="La Cono V."/>
            <person name="Yakimov M.M."/>
        </authorList>
    </citation>
    <scope>NUCLEOTIDE SEQUENCE [LARGE SCALE GENOMIC DNA]</scope>
    <source>
        <strain evidence="4">M27-SA2</strain>
    </source>
</reference>
<keyword evidence="2" id="KW-0378">Hydrolase</keyword>
<dbReference type="HOGENOM" id="CLU_1998670_0_0_2"/>
<evidence type="ECO:0000313" key="5">
    <source>
        <dbReference type="Proteomes" id="UP000069906"/>
    </source>
</evidence>
<dbReference type="GO" id="GO:0008233">
    <property type="term" value="F:peptidase activity"/>
    <property type="evidence" value="ECO:0007669"/>
    <property type="project" value="UniProtKB-KW"/>
</dbReference>
<reference evidence="2 5" key="1">
    <citation type="journal article" date="2015" name="ISME J.">
        <title>Elemental sulfur and acetate can support life of a novel strictly anaerobic haloarchaeon.</title>
        <authorList>
            <person name="Sorokin D.Y."/>
            <person name="Kublanov I.V."/>
            <person name="Gavrilov S.N."/>
            <person name="Rojo D."/>
            <person name="Roman P."/>
            <person name="Golyshin P.N."/>
            <person name="Slepak V.Z."/>
            <person name="Smedile F."/>
            <person name="Ferrer M."/>
            <person name="Messina E."/>
            <person name="La Cono V."/>
            <person name="Yakimov M.M."/>
        </authorList>
    </citation>
    <scope>NUCLEOTIDE SEQUENCE [LARGE SCALE GENOMIC DNA]</scope>
    <source>
        <strain evidence="2 5">HSR2</strain>
    </source>
</reference>
<evidence type="ECO:0000313" key="2">
    <source>
        <dbReference type="EMBL" id="AKH97535.1"/>
    </source>
</evidence>
<reference evidence="3 4" key="3">
    <citation type="journal article" date="2016" name="Stand. Genomic Sci.">
        <title>Complete genome sequence of 'Halanaeroarchaeum sulfurireducens' M27-SA2, a sulfur-reducing and acetate-oxidizing haloarchaeon from the deep-sea hypersaline anoxic lake Medee.</title>
        <authorList>
            <person name="Messina E."/>
            <person name="Sorokin D.Y."/>
            <person name="Kublanov I.V."/>
            <person name="Toshchakov S."/>
            <person name="Lopatina A."/>
            <person name="Arcadi E."/>
            <person name="Smedile F."/>
            <person name="La Spada G."/>
            <person name="La Cono V."/>
            <person name="Yakimov M.M."/>
        </authorList>
    </citation>
    <scope>NUCLEOTIDE SEQUENCE [LARGE SCALE GENOMIC DNA]</scope>
    <source>
        <strain evidence="3 4">M27-SA2</strain>
    </source>
</reference>
<feature type="compositionally biased region" description="Polar residues" evidence="1">
    <location>
        <begin position="27"/>
        <end position="57"/>
    </location>
</feature>
<dbReference type="Proteomes" id="UP000069906">
    <property type="component" value="Chromosome"/>
</dbReference>
<organism evidence="2 5">
    <name type="scientific">Halanaeroarchaeum sulfurireducens</name>
    <dbReference type="NCBI Taxonomy" id="1604004"/>
    <lineage>
        <taxon>Archaea</taxon>
        <taxon>Methanobacteriati</taxon>
        <taxon>Methanobacteriota</taxon>
        <taxon>Stenosarchaea group</taxon>
        <taxon>Halobacteria</taxon>
        <taxon>Halobacteriales</taxon>
        <taxon>Halobacteriaceae</taxon>
        <taxon>Halanaeroarchaeum</taxon>
    </lineage>
</organism>
<dbReference type="GO" id="GO:0006508">
    <property type="term" value="P:proteolysis"/>
    <property type="evidence" value="ECO:0007669"/>
    <property type="project" value="UniProtKB-KW"/>
</dbReference>
<evidence type="ECO:0000256" key="1">
    <source>
        <dbReference type="SAM" id="MobiDB-lite"/>
    </source>
</evidence>
<sequence>MIARSATPTTASRRRGTPSISPHPTAARSQGCTAWTSTPTFRSVRSIPRRTTFSSFPAGTPRRRSGGRPRRQSTSSAPLTTTENPSPPSVTAHSSSTARASSRDDDSPVTRRSRTTSRRPAARS</sequence>
<dbReference type="AlphaFoldDB" id="A0A0F7PBK0"/>
<keyword evidence="5" id="KW-1185">Reference proteome</keyword>
<dbReference type="EMBL" id="CP011564">
    <property type="protein sequence ID" value="ALG81931.1"/>
    <property type="molecule type" value="Genomic_DNA"/>
</dbReference>
<dbReference type="Proteomes" id="UP000060390">
    <property type="component" value="Chromosome"/>
</dbReference>